<accession>A0ABN9VBK2</accession>
<keyword evidence="2" id="KW-1185">Reference proteome</keyword>
<proteinExistence type="predicted"/>
<name>A0ABN9VBK2_9DINO</name>
<gene>
    <name evidence="1" type="ORF">PCOR1329_LOCUS56534</name>
</gene>
<evidence type="ECO:0000313" key="2">
    <source>
        <dbReference type="Proteomes" id="UP001189429"/>
    </source>
</evidence>
<sequence length="165" mass="17823">MEGRLVPDPDWGALLQAEALPLLGVGTALGALLTKQLLSFLDLQNPEILVGTCPSCESPIKQFSGGAAPDDEALYKCNACGCKMVLSTRERRIKAAGLGDRRRAGGGVRLVEVLVVPEGASERHGLLRCATGWHARLFHSRMGMRWMLARVDGGYAPRLQRQACK</sequence>
<protein>
    <submittedName>
        <fullName evidence="1">Uncharacterized protein</fullName>
    </submittedName>
</protein>
<evidence type="ECO:0000313" key="1">
    <source>
        <dbReference type="EMBL" id="CAK0870414.1"/>
    </source>
</evidence>
<comment type="caution">
    <text evidence="1">The sequence shown here is derived from an EMBL/GenBank/DDBJ whole genome shotgun (WGS) entry which is preliminary data.</text>
</comment>
<organism evidence="1 2">
    <name type="scientific">Prorocentrum cordatum</name>
    <dbReference type="NCBI Taxonomy" id="2364126"/>
    <lineage>
        <taxon>Eukaryota</taxon>
        <taxon>Sar</taxon>
        <taxon>Alveolata</taxon>
        <taxon>Dinophyceae</taxon>
        <taxon>Prorocentrales</taxon>
        <taxon>Prorocentraceae</taxon>
        <taxon>Prorocentrum</taxon>
    </lineage>
</organism>
<dbReference type="EMBL" id="CAUYUJ010016959">
    <property type="protein sequence ID" value="CAK0870414.1"/>
    <property type="molecule type" value="Genomic_DNA"/>
</dbReference>
<reference evidence="1" key="1">
    <citation type="submission" date="2023-10" db="EMBL/GenBank/DDBJ databases">
        <authorList>
            <person name="Chen Y."/>
            <person name="Shah S."/>
            <person name="Dougan E. K."/>
            <person name="Thang M."/>
            <person name="Chan C."/>
        </authorList>
    </citation>
    <scope>NUCLEOTIDE SEQUENCE [LARGE SCALE GENOMIC DNA]</scope>
</reference>
<dbReference type="Proteomes" id="UP001189429">
    <property type="component" value="Unassembled WGS sequence"/>
</dbReference>